<dbReference type="PRINTS" id="PR00455">
    <property type="entry name" value="HTHTETR"/>
</dbReference>
<dbReference type="InterPro" id="IPR001647">
    <property type="entry name" value="HTH_TetR"/>
</dbReference>
<dbReference type="InterPro" id="IPR050624">
    <property type="entry name" value="HTH-type_Tx_Regulator"/>
</dbReference>
<keyword evidence="1 2" id="KW-0238">DNA-binding</keyword>
<dbReference type="InterPro" id="IPR009057">
    <property type="entry name" value="Homeodomain-like_sf"/>
</dbReference>
<name>A0A9D2TEG8_9FIRM</name>
<dbReference type="SUPFAM" id="SSF46689">
    <property type="entry name" value="Homeodomain-like"/>
    <property type="match status" value="1"/>
</dbReference>
<proteinExistence type="predicted"/>
<feature type="domain" description="HTH tetR-type" evidence="3">
    <location>
        <begin position="11"/>
        <end position="71"/>
    </location>
</feature>
<comment type="caution">
    <text evidence="4">The sequence shown here is derived from an EMBL/GenBank/DDBJ whole genome shotgun (WGS) entry which is preliminary data.</text>
</comment>
<dbReference type="Gene3D" id="1.10.357.10">
    <property type="entry name" value="Tetracycline Repressor, domain 2"/>
    <property type="match status" value="1"/>
</dbReference>
<dbReference type="EMBL" id="DWWB01000015">
    <property type="protein sequence ID" value="HJC65758.1"/>
    <property type="molecule type" value="Genomic_DNA"/>
</dbReference>
<evidence type="ECO:0000313" key="5">
    <source>
        <dbReference type="Proteomes" id="UP000823863"/>
    </source>
</evidence>
<gene>
    <name evidence="4" type="ORF">H9931_03425</name>
</gene>
<dbReference type="GO" id="GO:0003677">
    <property type="term" value="F:DNA binding"/>
    <property type="evidence" value="ECO:0007669"/>
    <property type="project" value="UniProtKB-UniRule"/>
</dbReference>
<organism evidence="4 5">
    <name type="scientific">Candidatus Enterocloster excrementigallinarum</name>
    <dbReference type="NCBI Taxonomy" id="2838558"/>
    <lineage>
        <taxon>Bacteria</taxon>
        <taxon>Bacillati</taxon>
        <taxon>Bacillota</taxon>
        <taxon>Clostridia</taxon>
        <taxon>Lachnospirales</taxon>
        <taxon>Lachnospiraceae</taxon>
        <taxon>Enterocloster</taxon>
    </lineage>
</organism>
<dbReference type="PANTHER" id="PTHR43479">
    <property type="entry name" value="ACREF/ENVCD OPERON REPRESSOR-RELATED"/>
    <property type="match status" value="1"/>
</dbReference>
<accession>A0A9D2TEG8</accession>
<dbReference type="PANTHER" id="PTHR43479:SF11">
    <property type="entry name" value="ACREF_ENVCD OPERON REPRESSOR-RELATED"/>
    <property type="match status" value="1"/>
</dbReference>
<dbReference type="Proteomes" id="UP000823863">
    <property type="component" value="Unassembled WGS sequence"/>
</dbReference>
<evidence type="ECO:0000256" key="1">
    <source>
        <dbReference type="ARBA" id="ARBA00023125"/>
    </source>
</evidence>
<evidence type="ECO:0000313" key="4">
    <source>
        <dbReference type="EMBL" id="HJC65758.1"/>
    </source>
</evidence>
<sequence>MPTEKFFNLKEGKRQAILEAAGEELLETPYSLLTVSQIIRRAGISRASFYYYFNDKEDLFQHMVEEMKTRFLKDMEKTLRECRGNFAEGFKKMVSSMLEDENLGKRCGLYRRLVEDAQCHMRAVRQEASFYDKDGLRQFVQSREGLLNEETYQGLGEEKTVCLLELGILVVIKTLFLQFAGSSAKKLLRETAFRQLEILDRGARSFRDSCMLSGRVTVQNGKSSCPVKTGQKAADIFPSL</sequence>
<feature type="DNA-binding region" description="H-T-H motif" evidence="2">
    <location>
        <begin position="34"/>
        <end position="53"/>
    </location>
</feature>
<dbReference type="PROSITE" id="PS50977">
    <property type="entry name" value="HTH_TETR_2"/>
    <property type="match status" value="1"/>
</dbReference>
<evidence type="ECO:0000259" key="3">
    <source>
        <dbReference type="PROSITE" id="PS50977"/>
    </source>
</evidence>
<reference evidence="4" key="2">
    <citation type="submission" date="2021-04" db="EMBL/GenBank/DDBJ databases">
        <authorList>
            <person name="Gilroy R."/>
        </authorList>
    </citation>
    <scope>NUCLEOTIDE SEQUENCE</scope>
    <source>
        <strain evidence="4">CHK198-12963</strain>
    </source>
</reference>
<dbReference type="Pfam" id="PF00440">
    <property type="entry name" value="TetR_N"/>
    <property type="match status" value="1"/>
</dbReference>
<evidence type="ECO:0000256" key="2">
    <source>
        <dbReference type="PROSITE-ProRule" id="PRU00335"/>
    </source>
</evidence>
<reference evidence="4" key="1">
    <citation type="journal article" date="2021" name="PeerJ">
        <title>Extensive microbial diversity within the chicken gut microbiome revealed by metagenomics and culture.</title>
        <authorList>
            <person name="Gilroy R."/>
            <person name="Ravi A."/>
            <person name="Getino M."/>
            <person name="Pursley I."/>
            <person name="Horton D.L."/>
            <person name="Alikhan N.F."/>
            <person name="Baker D."/>
            <person name="Gharbi K."/>
            <person name="Hall N."/>
            <person name="Watson M."/>
            <person name="Adriaenssens E.M."/>
            <person name="Foster-Nyarko E."/>
            <person name="Jarju S."/>
            <person name="Secka A."/>
            <person name="Antonio M."/>
            <person name="Oren A."/>
            <person name="Chaudhuri R.R."/>
            <person name="La Ragione R."/>
            <person name="Hildebrand F."/>
            <person name="Pallen M.J."/>
        </authorList>
    </citation>
    <scope>NUCLEOTIDE SEQUENCE</scope>
    <source>
        <strain evidence="4">CHK198-12963</strain>
    </source>
</reference>
<dbReference type="AlphaFoldDB" id="A0A9D2TEG8"/>
<protein>
    <submittedName>
        <fullName evidence="4">TetR/AcrR family transcriptional regulator</fullName>
    </submittedName>
</protein>